<dbReference type="GO" id="GO:0003677">
    <property type="term" value="F:DNA binding"/>
    <property type="evidence" value="ECO:0007669"/>
    <property type="project" value="InterPro"/>
</dbReference>
<keyword evidence="4" id="KW-0235">DNA replication</keyword>
<evidence type="ECO:0000313" key="7">
    <source>
        <dbReference type="EMBL" id="EJW02954.1"/>
    </source>
</evidence>
<evidence type="ECO:0000259" key="6">
    <source>
        <dbReference type="Pfam" id="PF04042"/>
    </source>
</evidence>
<dbReference type="STRING" id="1003232.J9D5Y4"/>
<dbReference type="OrthoDB" id="336885at2759"/>
<dbReference type="GO" id="GO:0005658">
    <property type="term" value="C:alpha DNA polymerase:primase complex"/>
    <property type="evidence" value="ECO:0007669"/>
    <property type="project" value="TreeGrafter"/>
</dbReference>
<feature type="domain" description="DNA polymerase alpha/delta/epsilon subunit B" evidence="6">
    <location>
        <begin position="3"/>
        <end position="141"/>
    </location>
</feature>
<dbReference type="Proteomes" id="UP000003163">
    <property type="component" value="Unassembled WGS sequence"/>
</dbReference>
<dbReference type="InParanoid" id="J9D5Y4"/>
<dbReference type="InterPro" id="IPR007185">
    <property type="entry name" value="DNA_pol_a/d/e_bsu"/>
</dbReference>
<evidence type="ECO:0000256" key="4">
    <source>
        <dbReference type="ARBA" id="ARBA00022705"/>
    </source>
</evidence>
<dbReference type="Pfam" id="PF04042">
    <property type="entry name" value="DNA_pol_E_B"/>
    <property type="match status" value="1"/>
</dbReference>
<dbReference type="PANTHER" id="PTHR23061:SF12">
    <property type="entry name" value="DNA POLYMERASE ALPHA SUBUNIT B"/>
    <property type="match status" value="1"/>
</dbReference>
<evidence type="ECO:0000256" key="1">
    <source>
        <dbReference type="ARBA" id="ARBA00004123"/>
    </source>
</evidence>
<keyword evidence="5" id="KW-0539">Nucleus</keyword>
<proteinExistence type="inferred from homology"/>
<keyword evidence="8" id="KW-1185">Reference proteome</keyword>
<comment type="subcellular location">
    <subcellularLocation>
        <location evidence="1">Nucleus</location>
    </subcellularLocation>
</comment>
<gene>
    <name evidence="7" type="ORF">EDEG_02660</name>
</gene>
<dbReference type="GO" id="GO:0006270">
    <property type="term" value="P:DNA replication initiation"/>
    <property type="evidence" value="ECO:0007669"/>
    <property type="project" value="TreeGrafter"/>
</dbReference>
<dbReference type="AlphaFoldDB" id="J9D5Y4"/>
<comment type="caution">
    <text evidence="7">The sequence shown here is derived from an EMBL/GenBank/DDBJ whole genome shotgun (WGS) entry which is preliminary data.</text>
</comment>
<evidence type="ECO:0000256" key="5">
    <source>
        <dbReference type="ARBA" id="ARBA00023242"/>
    </source>
</evidence>
<accession>J9D5Y4</accession>
<reference evidence="8" key="2">
    <citation type="submission" date="2015-07" db="EMBL/GenBank/DDBJ databases">
        <title>Contrasting host-pathogen interactions and genome evolution in two generalist and specialist microsporidian pathogens of mosquitoes.</title>
        <authorList>
            <consortium name="The Broad Institute Genomics Platform"/>
            <consortium name="The Broad Institute Genome Sequencing Center for Infectious Disease"/>
            <person name="Cuomo C.A."/>
            <person name="Sanscrainte N.D."/>
            <person name="Goldberg J.M."/>
            <person name="Heiman D."/>
            <person name="Young S."/>
            <person name="Zeng Q."/>
            <person name="Becnel J.J."/>
            <person name="Birren B.W."/>
        </authorList>
    </citation>
    <scope>NUCLEOTIDE SEQUENCE [LARGE SCALE GENOMIC DNA]</scope>
    <source>
        <strain evidence="8">USNM 41457</strain>
    </source>
</reference>
<evidence type="ECO:0000256" key="2">
    <source>
        <dbReference type="ARBA" id="ARBA00007299"/>
    </source>
</evidence>
<comment type="similarity">
    <text evidence="2">Belongs to the DNA polymerase alpha subunit B family.</text>
</comment>
<dbReference type="Gene3D" id="3.60.21.60">
    <property type="match status" value="1"/>
</dbReference>
<evidence type="ECO:0000313" key="8">
    <source>
        <dbReference type="Proteomes" id="UP000003163"/>
    </source>
</evidence>
<protein>
    <recommendedName>
        <fullName evidence="3">DNA polymerase alpha subunit B</fullName>
    </recommendedName>
</protein>
<organism evidence="7 8">
    <name type="scientific">Edhazardia aedis (strain USNM 41457)</name>
    <name type="common">Microsporidian parasite</name>
    <dbReference type="NCBI Taxonomy" id="1003232"/>
    <lineage>
        <taxon>Eukaryota</taxon>
        <taxon>Fungi</taxon>
        <taxon>Fungi incertae sedis</taxon>
        <taxon>Microsporidia</taxon>
        <taxon>Edhazardia</taxon>
    </lineage>
</organism>
<sequence length="198" mass="22962">MTSQIIIVPSIDDINTLGFYPQEPHQFNLDNDRIRFISNPSMFYINDMLFAVSTFDNLLNLGTSELQGENLEIQPHIEDQCSELLFERDRIQRFCLHLVHQKSFLPVFPVKDPVIFEDCKAFDMNISPDFYVTSSKFKEFERSAALTHVINLGSQSLIFSKKYLSLSFDHINFVDDESTSCFQEAAKVEFKDLVQKKN</sequence>
<dbReference type="EMBL" id="AFBI03000050">
    <property type="protein sequence ID" value="EJW02954.1"/>
    <property type="molecule type" value="Genomic_DNA"/>
</dbReference>
<evidence type="ECO:0000256" key="3">
    <source>
        <dbReference type="ARBA" id="ARBA00018596"/>
    </source>
</evidence>
<dbReference type="PANTHER" id="PTHR23061">
    <property type="entry name" value="DNA POLYMERASE 2 ALPHA 70 KDA SUBUNIT"/>
    <property type="match status" value="1"/>
</dbReference>
<dbReference type="VEuPathDB" id="MicrosporidiaDB:EDEG_02660"/>
<name>J9D5Y4_EDHAE</name>
<dbReference type="HOGENOM" id="CLU_1378100_0_0_1"/>
<reference evidence="7 8" key="1">
    <citation type="submission" date="2011-08" db="EMBL/GenBank/DDBJ databases">
        <authorList>
            <person name="Liu Z.J."/>
            <person name="Shi F.L."/>
            <person name="Lu J.Q."/>
            <person name="Li M."/>
            <person name="Wang Z.L."/>
        </authorList>
    </citation>
    <scope>NUCLEOTIDE SEQUENCE [LARGE SCALE GENOMIC DNA]</scope>
    <source>
        <strain evidence="7 8">USNM 41457</strain>
    </source>
</reference>
<dbReference type="InterPro" id="IPR016722">
    <property type="entry name" value="DNA_pol_alpha_bsu"/>
</dbReference>